<dbReference type="Pfam" id="PF00392">
    <property type="entry name" value="GntR"/>
    <property type="match status" value="1"/>
</dbReference>
<dbReference type="PRINTS" id="PR00033">
    <property type="entry name" value="HTHASNC"/>
</dbReference>
<protein>
    <submittedName>
        <fullName evidence="5">Transcriptional regulator, GntR family</fullName>
    </submittedName>
</protein>
<gene>
    <name evidence="5" type="ORF">SAMN05216352_107197</name>
</gene>
<dbReference type="InterPro" id="IPR008920">
    <property type="entry name" value="TF_FadR/GntR_C"/>
</dbReference>
<keyword evidence="6" id="KW-1185">Reference proteome</keyword>
<dbReference type="InterPro" id="IPR000485">
    <property type="entry name" value="AsnC-type_HTH_dom"/>
</dbReference>
<name>A0A1G8KEW7_9BACI</name>
<dbReference type="SMART" id="SM00345">
    <property type="entry name" value="HTH_GNTR"/>
    <property type="match status" value="1"/>
</dbReference>
<accession>A0A1G8KEW7</accession>
<dbReference type="Proteomes" id="UP000199017">
    <property type="component" value="Unassembled WGS sequence"/>
</dbReference>
<keyword evidence="2" id="KW-0238">DNA-binding</keyword>
<reference evidence="5 6" key="1">
    <citation type="submission" date="2016-10" db="EMBL/GenBank/DDBJ databases">
        <authorList>
            <person name="de Groot N.N."/>
        </authorList>
    </citation>
    <scope>NUCLEOTIDE SEQUENCE [LARGE SCALE GENOMIC DNA]</scope>
    <source>
        <strain evidence="6">P4B,CCM 7963,CECT 7998,DSM 25260,IBRC-M 10614,KCTC 13821</strain>
    </source>
</reference>
<organism evidence="5 6">
    <name type="scientific">Alteribacillus bidgolensis</name>
    <dbReference type="NCBI Taxonomy" id="930129"/>
    <lineage>
        <taxon>Bacteria</taxon>
        <taxon>Bacillati</taxon>
        <taxon>Bacillota</taxon>
        <taxon>Bacilli</taxon>
        <taxon>Bacillales</taxon>
        <taxon>Bacillaceae</taxon>
        <taxon>Alteribacillus</taxon>
    </lineage>
</organism>
<dbReference type="OrthoDB" id="114741at2"/>
<evidence type="ECO:0000256" key="2">
    <source>
        <dbReference type="ARBA" id="ARBA00023125"/>
    </source>
</evidence>
<dbReference type="RefSeq" id="WP_091585691.1">
    <property type="nucleotide sequence ID" value="NZ_FNDU01000007.1"/>
</dbReference>
<evidence type="ECO:0000313" key="5">
    <source>
        <dbReference type="EMBL" id="SDI41957.1"/>
    </source>
</evidence>
<dbReference type="InterPro" id="IPR011711">
    <property type="entry name" value="GntR_C"/>
</dbReference>
<dbReference type="Pfam" id="PF07729">
    <property type="entry name" value="FCD"/>
    <property type="match status" value="1"/>
</dbReference>
<sequence>MNKNEKKTSQLYAYKQIRDKILNGEYEGGTKLTEMTLAESIGVSRTPIREAIRRLEQEGLIKNKKVFKPTETDIRHLFEMRILIESFSAKKAARYMIDDHIEQLRACVHYAKTNKDIEEIIYYNKQFHDLIVRESRNPIMIKNFEHMQAIIYLFSRAVVSHKRPFLVEEHGDICEAIANHKPEQASDLMKSHLEADLEFALNIVT</sequence>
<dbReference type="PANTHER" id="PTHR43537">
    <property type="entry name" value="TRANSCRIPTIONAL REGULATOR, GNTR FAMILY"/>
    <property type="match status" value="1"/>
</dbReference>
<feature type="domain" description="HTH gntR-type" evidence="4">
    <location>
        <begin position="7"/>
        <end position="77"/>
    </location>
</feature>
<dbReference type="PANTHER" id="PTHR43537:SF24">
    <property type="entry name" value="GLUCONATE OPERON TRANSCRIPTIONAL REPRESSOR"/>
    <property type="match status" value="1"/>
</dbReference>
<keyword evidence="1" id="KW-0805">Transcription regulation</keyword>
<dbReference type="GO" id="GO:0003700">
    <property type="term" value="F:DNA-binding transcription factor activity"/>
    <property type="evidence" value="ECO:0007669"/>
    <property type="project" value="InterPro"/>
</dbReference>
<keyword evidence="3" id="KW-0804">Transcription</keyword>
<evidence type="ECO:0000259" key="4">
    <source>
        <dbReference type="PROSITE" id="PS50949"/>
    </source>
</evidence>
<proteinExistence type="predicted"/>
<dbReference type="CDD" id="cd07377">
    <property type="entry name" value="WHTH_GntR"/>
    <property type="match status" value="1"/>
</dbReference>
<evidence type="ECO:0000256" key="1">
    <source>
        <dbReference type="ARBA" id="ARBA00023015"/>
    </source>
</evidence>
<evidence type="ECO:0000256" key="3">
    <source>
        <dbReference type="ARBA" id="ARBA00023163"/>
    </source>
</evidence>
<evidence type="ECO:0000313" key="6">
    <source>
        <dbReference type="Proteomes" id="UP000199017"/>
    </source>
</evidence>
<dbReference type="PROSITE" id="PS50949">
    <property type="entry name" value="HTH_GNTR"/>
    <property type="match status" value="1"/>
</dbReference>
<dbReference type="EMBL" id="FNDU01000007">
    <property type="protein sequence ID" value="SDI41957.1"/>
    <property type="molecule type" value="Genomic_DNA"/>
</dbReference>
<dbReference type="Gene3D" id="1.10.10.10">
    <property type="entry name" value="Winged helix-like DNA-binding domain superfamily/Winged helix DNA-binding domain"/>
    <property type="match status" value="1"/>
</dbReference>
<dbReference type="AlphaFoldDB" id="A0A1G8KEW7"/>
<dbReference type="Gene3D" id="1.20.120.530">
    <property type="entry name" value="GntR ligand-binding domain-like"/>
    <property type="match status" value="1"/>
</dbReference>
<dbReference type="InterPro" id="IPR036390">
    <property type="entry name" value="WH_DNA-bd_sf"/>
</dbReference>
<dbReference type="SUPFAM" id="SSF48008">
    <property type="entry name" value="GntR ligand-binding domain-like"/>
    <property type="match status" value="1"/>
</dbReference>
<dbReference type="InterPro" id="IPR036388">
    <property type="entry name" value="WH-like_DNA-bd_sf"/>
</dbReference>
<dbReference type="InterPro" id="IPR000524">
    <property type="entry name" value="Tscrpt_reg_HTH_GntR"/>
</dbReference>
<dbReference type="GO" id="GO:0043565">
    <property type="term" value="F:sequence-specific DNA binding"/>
    <property type="evidence" value="ECO:0007669"/>
    <property type="project" value="InterPro"/>
</dbReference>
<dbReference type="SMART" id="SM00895">
    <property type="entry name" value="FCD"/>
    <property type="match status" value="1"/>
</dbReference>
<dbReference type="STRING" id="930129.SAMN05216352_107197"/>
<dbReference type="SUPFAM" id="SSF46785">
    <property type="entry name" value="Winged helix' DNA-binding domain"/>
    <property type="match status" value="1"/>
</dbReference>
<dbReference type="PRINTS" id="PR00035">
    <property type="entry name" value="HTHGNTR"/>
</dbReference>